<dbReference type="Pfam" id="PF00753">
    <property type="entry name" value="Lactamase_B"/>
    <property type="match status" value="1"/>
</dbReference>
<dbReference type="SMART" id="SM00849">
    <property type="entry name" value="Lactamase_B"/>
    <property type="match status" value="1"/>
</dbReference>
<evidence type="ECO:0000313" key="2">
    <source>
        <dbReference type="EMBL" id="KAK2617002.1"/>
    </source>
</evidence>
<dbReference type="SUPFAM" id="SSF56281">
    <property type="entry name" value="Metallo-hydrolase/oxidoreductase"/>
    <property type="match status" value="1"/>
</dbReference>
<keyword evidence="3" id="KW-1185">Reference proteome</keyword>
<dbReference type="EMBL" id="JASWJB010000001">
    <property type="protein sequence ID" value="KAK2617002.1"/>
    <property type="molecule type" value="Genomic_DNA"/>
</dbReference>
<accession>A0AAJ0G2T1</accession>
<dbReference type="Gene3D" id="3.60.15.10">
    <property type="entry name" value="Ribonuclease Z/Hydroxyacylglutathione hydrolase-like"/>
    <property type="match status" value="1"/>
</dbReference>
<dbReference type="InterPro" id="IPR036866">
    <property type="entry name" value="RibonucZ/Hydroxyglut_hydro"/>
</dbReference>
<dbReference type="PANTHER" id="PTHR42951:SF4">
    <property type="entry name" value="ACYL-COENZYME A THIOESTERASE MBLAC2"/>
    <property type="match status" value="1"/>
</dbReference>
<sequence length="308" mass="33799">MAATYDNAGNRPSTLRILHPHPNIYAYYDGRTGYRFHSPKPNWLDDGAFTLGVASYSIISQAEAIIFDAHITTEHATAVLEHVRRLGVAHITIVYSHAHTDHIAGAEAFGGLPIVASRETGARITKQSEHLATLDPPIHAVPPTQTFDGTLSLRLGSMEVQLHAFNIHTSDSVVLWIPGQRILFAGDTLEDTATYIAEPANLGVHQAELHRMASTFPDGKILPAHGHPDRIASGGYDSSFIDATIRYIAAVDEDADEPASWTMPLAKVVAADTERGHLIYYEQYEEVHKENVDSIRKLRQAKKVDSGK</sequence>
<name>A0AAJ0G2T1_9HYPO</name>
<dbReference type="Proteomes" id="UP001251528">
    <property type="component" value="Unassembled WGS sequence"/>
</dbReference>
<dbReference type="PANTHER" id="PTHR42951">
    <property type="entry name" value="METALLO-BETA-LACTAMASE DOMAIN-CONTAINING"/>
    <property type="match status" value="1"/>
</dbReference>
<organism evidence="2 3">
    <name type="scientific">Conoideocrella luteorostrata</name>
    <dbReference type="NCBI Taxonomy" id="1105319"/>
    <lineage>
        <taxon>Eukaryota</taxon>
        <taxon>Fungi</taxon>
        <taxon>Dikarya</taxon>
        <taxon>Ascomycota</taxon>
        <taxon>Pezizomycotina</taxon>
        <taxon>Sordariomycetes</taxon>
        <taxon>Hypocreomycetidae</taxon>
        <taxon>Hypocreales</taxon>
        <taxon>Clavicipitaceae</taxon>
        <taxon>Conoideocrella</taxon>
    </lineage>
</organism>
<evidence type="ECO:0000313" key="3">
    <source>
        <dbReference type="Proteomes" id="UP001251528"/>
    </source>
</evidence>
<dbReference type="InterPro" id="IPR050855">
    <property type="entry name" value="NDM-1-like"/>
</dbReference>
<evidence type="ECO:0000259" key="1">
    <source>
        <dbReference type="SMART" id="SM00849"/>
    </source>
</evidence>
<dbReference type="InterPro" id="IPR001279">
    <property type="entry name" value="Metallo-B-lactamas"/>
</dbReference>
<proteinExistence type="predicted"/>
<dbReference type="AlphaFoldDB" id="A0AAJ0G2T1"/>
<gene>
    <name evidence="2" type="ORF">QQS21_000091</name>
</gene>
<protein>
    <recommendedName>
        <fullName evidence="1">Metallo-beta-lactamase domain-containing protein</fullName>
    </recommendedName>
</protein>
<reference evidence="2" key="1">
    <citation type="submission" date="2023-06" db="EMBL/GenBank/DDBJ databases">
        <title>Conoideocrella luteorostrata (Hypocreales: Clavicipitaceae), a potential biocontrol fungus for elongate hemlock scale in United States Christmas tree production areas.</title>
        <authorList>
            <person name="Barrett H."/>
            <person name="Lovett B."/>
            <person name="Macias A.M."/>
            <person name="Stajich J.E."/>
            <person name="Kasson M.T."/>
        </authorList>
    </citation>
    <scope>NUCLEOTIDE SEQUENCE</scope>
    <source>
        <strain evidence="2">ARSEF 14590</strain>
    </source>
</reference>
<comment type="caution">
    <text evidence="2">The sequence shown here is derived from an EMBL/GenBank/DDBJ whole genome shotgun (WGS) entry which is preliminary data.</text>
</comment>
<feature type="domain" description="Metallo-beta-lactamase" evidence="1">
    <location>
        <begin position="52"/>
        <end position="225"/>
    </location>
</feature>